<evidence type="ECO:0000313" key="1">
    <source>
        <dbReference type="EMBL" id="NDP47692.1"/>
    </source>
</evidence>
<organism evidence="1 2">
    <name type="scientific">Sulfuriferula multivorans</name>
    <dbReference type="NCBI Taxonomy" id="1559896"/>
    <lineage>
        <taxon>Bacteria</taxon>
        <taxon>Pseudomonadati</taxon>
        <taxon>Pseudomonadota</taxon>
        <taxon>Betaproteobacteria</taxon>
        <taxon>Nitrosomonadales</taxon>
        <taxon>Sulfuricellaceae</taxon>
        <taxon>Sulfuriferula</taxon>
    </lineage>
</organism>
<name>A0A7C9KA83_9PROT</name>
<dbReference type="AlphaFoldDB" id="A0A7C9KA83"/>
<protein>
    <submittedName>
        <fullName evidence="1">Uncharacterized protein</fullName>
    </submittedName>
</protein>
<sequence length="90" mass="10158">MSNFFENIDPDEAAEIDSLSKLAYEIRENKLTVLKAYAAEDEAALLQQIQDGAVAEHPAYEQYLAARILDDTREMVRALVSERLKKANQS</sequence>
<dbReference type="EMBL" id="JAAFGW010000049">
    <property type="protein sequence ID" value="NDP47692.1"/>
    <property type="molecule type" value="Genomic_DNA"/>
</dbReference>
<comment type="caution">
    <text evidence="1">The sequence shown here is derived from an EMBL/GenBank/DDBJ whole genome shotgun (WGS) entry which is preliminary data.</text>
</comment>
<accession>A0A7C9KA83</accession>
<proteinExistence type="predicted"/>
<gene>
    <name evidence="1" type="ORF">GZ085_04720</name>
</gene>
<evidence type="ECO:0000313" key="2">
    <source>
        <dbReference type="Proteomes" id="UP000483432"/>
    </source>
</evidence>
<dbReference type="Proteomes" id="UP000483432">
    <property type="component" value="Unassembled WGS sequence"/>
</dbReference>
<reference evidence="1 2" key="1">
    <citation type="submission" date="2019-09" db="EMBL/GenBank/DDBJ databases">
        <title>H2 Metabolism Revealed by Metagenomic Analysis in Subglacial Sediment of East Antarctica.</title>
        <authorList>
            <person name="Yang Z."/>
            <person name="Zhang Y."/>
            <person name="Lv Y."/>
            <person name="Yan W."/>
            <person name="Xiao X."/>
            <person name="Sun B."/>
            <person name="Ma H."/>
        </authorList>
    </citation>
    <scope>NUCLEOTIDE SEQUENCE [LARGE SCALE GENOMIC DNA]</scope>
    <source>
        <strain evidence="1">Bin2_2</strain>
    </source>
</reference>